<organism evidence="2 3">
    <name type="scientific">Haladaptatus litoreus</name>
    <dbReference type="NCBI Taxonomy" id="553468"/>
    <lineage>
        <taxon>Archaea</taxon>
        <taxon>Methanobacteriati</taxon>
        <taxon>Methanobacteriota</taxon>
        <taxon>Stenosarchaea group</taxon>
        <taxon>Halobacteria</taxon>
        <taxon>Halobacteriales</taxon>
        <taxon>Haladaptataceae</taxon>
        <taxon>Haladaptatus</taxon>
    </lineage>
</organism>
<dbReference type="EMBL" id="FTNO01000001">
    <property type="protein sequence ID" value="SIR04002.1"/>
    <property type="molecule type" value="Genomic_DNA"/>
</dbReference>
<protein>
    <submittedName>
        <fullName evidence="2">Uncharacterized protein</fullName>
    </submittedName>
</protein>
<evidence type="ECO:0000313" key="3">
    <source>
        <dbReference type="Proteomes" id="UP000186914"/>
    </source>
</evidence>
<reference evidence="3" key="1">
    <citation type="submission" date="2017-01" db="EMBL/GenBank/DDBJ databases">
        <authorList>
            <person name="Varghese N."/>
            <person name="Submissions S."/>
        </authorList>
    </citation>
    <scope>NUCLEOTIDE SEQUENCE [LARGE SCALE GENOMIC DNA]</scope>
    <source>
        <strain evidence="3">CGMCC 1.7737</strain>
    </source>
</reference>
<accession>A0A1N6XNW1</accession>
<feature type="compositionally biased region" description="Low complexity" evidence="1">
    <location>
        <begin position="151"/>
        <end position="171"/>
    </location>
</feature>
<dbReference type="Proteomes" id="UP000186914">
    <property type="component" value="Unassembled WGS sequence"/>
</dbReference>
<sequence length="217" mass="23373">MTKENRVWNATAARDSVSRKESKSEGAKNEASRNDGDAGDSEAASDDTVANRIRDDRKSRRAVSKGNSNPNTVNRNNKPNRDDRKVGNSSRDSENHSSDSKDSNAGMASNDRDDRANSNINNGNRDDKNGTVASSVHRKLNSKAKVVSSRVSTVNRANSNTTNNGRGTTSSHTDTKNIKVSACKNTKGNNTAVVSYPSSSAISTLLFQPVRSCEQLV</sequence>
<keyword evidence="3" id="KW-1185">Reference proteome</keyword>
<dbReference type="AlphaFoldDB" id="A0A1N6XNW1"/>
<feature type="compositionally biased region" description="Basic and acidic residues" evidence="1">
    <location>
        <begin position="79"/>
        <end position="102"/>
    </location>
</feature>
<feature type="compositionally biased region" description="Basic and acidic residues" evidence="1">
    <location>
        <begin position="16"/>
        <end position="36"/>
    </location>
</feature>
<proteinExistence type="predicted"/>
<feature type="compositionally biased region" description="Low complexity" evidence="1">
    <location>
        <begin position="67"/>
        <end position="77"/>
    </location>
</feature>
<feature type="region of interest" description="Disordered" evidence="1">
    <location>
        <begin position="1"/>
        <end position="174"/>
    </location>
</feature>
<evidence type="ECO:0000256" key="1">
    <source>
        <dbReference type="SAM" id="MobiDB-lite"/>
    </source>
</evidence>
<name>A0A1N6XNW1_9EURY</name>
<evidence type="ECO:0000313" key="2">
    <source>
        <dbReference type="EMBL" id="SIR04002.1"/>
    </source>
</evidence>
<gene>
    <name evidence="2" type="ORF">SAMN05421858_1210</name>
</gene>